<gene>
    <name evidence="1" type="primary">larC</name>
    <name evidence="1" type="ORF">ACFQDD_08665</name>
</gene>
<dbReference type="GO" id="GO:0016829">
    <property type="term" value="F:lyase activity"/>
    <property type="evidence" value="ECO:0007669"/>
    <property type="project" value="UniProtKB-KW"/>
</dbReference>
<dbReference type="AlphaFoldDB" id="A0ABD5T4E1"/>
<dbReference type="Gene3D" id="3.10.20.300">
    <property type="entry name" value="mk0293 like domain"/>
    <property type="match status" value="1"/>
</dbReference>
<dbReference type="EC" id="4.99.1.12" evidence="1"/>
<protein>
    <submittedName>
        <fullName evidence="1">Nickel insertion protein</fullName>
        <ecNumber evidence="1">4.99.1.12</ecNumber>
    </submittedName>
</protein>
<name>A0ABD5T4E1_9EURY</name>
<keyword evidence="1" id="KW-0456">Lyase</keyword>
<accession>A0ABD5T4E1</accession>
<evidence type="ECO:0000313" key="2">
    <source>
        <dbReference type="Proteomes" id="UP001596274"/>
    </source>
</evidence>
<feature type="non-terminal residue" evidence="1">
    <location>
        <position position="1"/>
    </location>
</feature>
<dbReference type="Proteomes" id="UP001596274">
    <property type="component" value="Unassembled WGS sequence"/>
</dbReference>
<comment type="caution">
    <text evidence="1">The sequence shown here is derived from an EMBL/GenBank/DDBJ whole genome shotgun (WGS) entry which is preliminary data.</text>
</comment>
<organism evidence="1 2">
    <name type="scientific">Halorubrum pallidum</name>
    <dbReference type="NCBI Taxonomy" id="1526114"/>
    <lineage>
        <taxon>Archaea</taxon>
        <taxon>Methanobacteriati</taxon>
        <taxon>Methanobacteriota</taxon>
        <taxon>Stenosarchaea group</taxon>
        <taxon>Halobacteria</taxon>
        <taxon>Halobacteriales</taxon>
        <taxon>Haloferacaceae</taxon>
        <taxon>Halorubrum</taxon>
    </lineage>
</organism>
<proteinExistence type="predicted"/>
<evidence type="ECO:0000313" key="1">
    <source>
        <dbReference type="EMBL" id="MFC6771584.1"/>
    </source>
</evidence>
<dbReference type="InterPro" id="IPR002822">
    <property type="entry name" value="Ni_insertion"/>
</dbReference>
<sequence>GTDHEVSVKVASTDDGGVYDVSAEYDDAAAVAEATGLSVRDVLRRAEARVRAAIDG</sequence>
<keyword evidence="2" id="KW-1185">Reference proteome</keyword>
<dbReference type="Pfam" id="PF01969">
    <property type="entry name" value="Ni_insertion"/>
    <property type="match status" value="1"/>
</dbReference>
<dbReference type="EMBL" id="JBHSWT010000426">
    <property type="protein sequence ID" value="MFC6771584.1"/>
    <property type="molecule type" value="Genomic_DNA"/>
</dbReference>
<reference evidence="1 2" key="1">
    <citation type="journal article" date="2019" name="Int. J. Syst. Evol. Microbiol.">
        <title>The Global Catalogue of Microorganisms (GCM) 10K type strain sequencing project: providing services to taxonomists for standard genome sequencing and annotation.</title>
        <authorList>
            <consortium name="The Broad Institute Genomics Platform"/>
            <consortium name="The Broad Institute Genome Sequencing Center for Infectious Disease"/>
            <person name="Wu L."/>
            <person name="Ma J."/>
        </authorList>
    </citation>
    <scope>NUCLEOTIDE SEQUENCE [LARGE SCALE GENOMIC DNA]</scope>
    <source>
        <strain evidence="1 2">PJ61</strain>
    </source>
</reference>